<keyword evidence="2" id="KW-1185">Reference proteome</keyword>
<dbReference type="InterPro" id="IPR006170">
    <property type="entry name" value="PBP/GOBP"/>
</dbReference>
<reference evidence="1 2" key="1">
    <citation type="journal article" date="2024" name="Insects">
        <title>An Improved Chromosome-Level Genome Assembly of the Firefly Pyrocoelia pectoralis.</title>
        <authorList>
            <person name="Fu X."/>
            <person name="Meyer-Rochow V.B."/>
            <person name="Ballantyne L."/>
            <person name="Zhu X."/>
        </authorList>
    </citation>
    <scope>NUCLEOTIDE SEQUENCE [LARGE SCALE GENOMIC DNA]</scope>
    <source>
        <strain evidence="1">XCY_ONT2</strain>
    </source>
</reference>
<dbReference type="Pfam" id="PF01395">
    <property type="entry name" value="PBP_GOBP"/>
    <property type="match status" value="1"/>
</dbReference>
<name>A0AAN7ZF29_9COLE</name>
<organism evidence="1 2">
    <name type="scientific">Pyrocoelia pectoralis</name>
    <dbReference type="NCBI Taxonomy" id="417401"/>
    <lineage>
        <taxon>Eukaryota</taxon>
        <taxon>Metazoa</taxon>
        <taxon>Ecdysozoa</taxon>
        <taxon>Arthropoda</taxon>
        <taxon>Hexapoda</taxon>
        <taxon>Insecta</taxon>
        <taxon>Pterygota</taxon>
        <taxon>Neoptera</taxon>
        <taxon>Endopterygota</taxon>
        <taxon>Coleoptera</taxon>
        <taxon>Polyphaga</taxon>
        <taxon>Elateriformia</taxon>
        <taxon>Elateroidea</taxon>
        <taxon>Lampyridae</taxon>
        <taxon>Lampyrinae</taxon>
        <taxon>Pyrocoelia</taxon>
    </lineage>
</organism>
<accession>A0AAN7ZF29</accession>
<dbReference type="SUPFAM" id="SSF47565">
    <property type="entry name" value="Insect pheromone/odorant-binding proteins"/>
    <property type="match status" value="1"/>
</dbReference>
<dbReference type="AlphaFoldDB" id="A0AAN7ZF29"/>
<dbReference type="GO" id="GO:0005549">
    <property type="term" value="F:odorant binding"/>
    <property type="evidence" value="ECO:0007669"/>
    <property type="project" value="InterPro"/>
</dbReference>
<protein>
    <submittedName>
        <fullName evidence="1">Uncharacterized protein</fullName>
    </submittedName>
</protein>
<evidence type="ECO:0000313" key="1">
    <source>
        <dbReference type="EMBL" id="KAK5641072.1"/>
    </source>
</evidence>
<dbReference type="Proteomes" id="UP001329430">
    <property type="component" value="Chromosome 7"/>
</dbReference>
<comment type="caution">
    <text evidence="1">The sequence shown here is derived from an EMBL/GenBank/DDBJ whole genome shotgun (WGS) entry which is preliminary data.</text>
</comment>
<dbReference type="InterPro" id="IPR036728">
    <property type="entry name" value="PBP_GOBP_sf"/>
</dbReference>
<sequence>MEGLVKFLFVAFSFNQILGQSRYQVTLDKHDLECIKELALMKNEVLSAFGNNFKVDEGDPEIAKFMKCAFLKAGYITDNNHINVTGIRKWLTEWDLRDLHREYEVSNVEDLNVLVDECLKKCIANEYYSQDEIAIKTYNCLLDCLLWKRLY</sequence>
<dbReference type="Gene3D" id="1.10.238.20">
    <property type="entry name" value="Pheromone/general odorant binding protein domain"/>
    <property type="match status" value="1"/>
</dbReference>
<proteinExistence type="predicted"/>
<gene>
    <name evidence="1" type="ORF">RI129_009619</name>
</gene>
<evidence type="ECO:0000313" key="2">
    <source>
        <dbReference type="Proteomes" id="UP001329430"/>
    </source>
</evidence>
<dbReference type="CDD" id="cd23992">
    <property type="entry name" value="PBP_GOBP"/>
    <property type="match status" value="1"/>
</dbReference>
<dbReference type="EMBL" id="JAVRBK010000007">
    <property type="protein sequence ID" value="KAK5641072.1"/>
    <property type="molecule type" value="Genomic_DNA"/>
</dbReference>